<comment type="caution">
    <text evidence="3">The sequence shown here is derived from an EMBL/GenBank/DDBJ whole genome shotgun (WGS) entry which is preliminary data.</text>
</comment>
<feature type="compositionally biased region" description="Basic residues" evidence="1">
    <location>
        <begin position="66"/>
        <end position="75"/>
    </location>
</feature>
<accession>A0ABV7YB78</accession>
<feature type="region of interest" description="Disordered" evidence="1">
    <location>
        <begin position="41"/>
        <end position="75"/>
    </location>
</feature>
<feature type="compositionally biased region" description="Basic and acidic residues" evidence="1">
    <location>
        <begin position="42"/>
        <end position="52"/>
    </location>
</feature>
<keyword evidence="4" id="KW-1185">Reference proteome</keyword>
<dbReference type="RefSeq" id="WP_205118373.1">
    <property type="nucleotide sequence ID" value="NZ_JAFBCM010000001.1"/>
</dbReference>
<reference evidence="4" key="1">
    <citation type="journal article" date="2019" name="Int. J. Syst. Evol. Microbiol.">
        <title>The Global Catalogue of Microorganisms (GCM) 10K type strain sequencing project: providing services to taxonomists for standard genome sequencing and annotation.</title>
        <authorList>
            <consortium name="The Broad Institute Genomics Platform"/>
            <consortium name="The Broad Institute Genome Sequencing Center for Infectious Disease"/>
            <person name="Wu L."/>
            <person name="Ma J."/>
        </authorList>
    </citation>
    <scope>NUCLEOTIDE SEQUENCE [LARGE SCALE GENOMIC DNA]</scope>
    <source>
        <strain evidence="4">CGMCC 4.7241</strain>
    </source>
</reference>
<dbReference type="Proteomes" id="UP001595699">
    <property type="component" value="Unassembled WGS sequence"/>
</dbReference>
<protein>
    <submittedName>
        <fullName evidence="3">Uncharacterized protein</fullName>
    </submittedName>
</protein>
<evidence type="ECO:0000313" key="4">
    <source>
        <dbReference type="Proteomes" id="UP001595699"/>
    </source>
</evidence>
<gene>
    <name evidence="3" type="ORF">ACFOUW_13465</name>
</gene>
<feature type="transmembrane region" description="Helical" evidence="2">
    <location>
        <begin position="6"/>
        <end position="31"/>
    </location>
</feature>
<name>A0ABV7YB78_9ACTN</name>
<organism evidence="3 4">
    <name type="scientific">Tenggerimyces flavus</name>
    <dbReference type="NCBI Taxonomy" id="1708749"/>
    <lineage>
        <taxon>Bacteria</taxon>
        <taxon>Bacillati</taxon>
        <taxon>Actinomycetota</taxon>
        <taxon>Actinomycetes</taxon>
        <taxon>Propionibacteriales</taxon>
        <taxon>Nocardioidaceae</taxon>
        <taxon>Tenggerimyces</taxon>
    </lineage>
</organism>
<keyword evidence="2" id="KW-0472">Membrane</keyword>
<evidence type="ECO:0000256" key="2">
    <source>
        <dbReference type="SAM" id="Phobius"/>
    </source>
</evidence>
<keyword evidence="2" id="KW-0812">Transmembrane</keyword>
<evidence type="ECO:0000256" key="1">
    <source>
        <dbReference type="SAM" id="MobiDB-lite"/>
    </source>
</evidence>
<evidence type="ECO:0000313" key="3">
    <source>
        <dbReference type="EMBL" id="MFC3761847.1"/>
    </source>
</evidence>
<keyword evidence="2" id="KW-1133">Transmembrane helix</keyword>
<proteinExistence type="predicted"/>
<dbReference type="EMBL" id="JBHRZH010000010">
    <property type="protein sequence ID" value="MFC3761847.1"/>
    <property type="molecule type" value="Genomic_DNA"/>
</dbReference>
<sequence>MGSTVATIFLGPVAVIVIFLAIEMGTALLAWTSRQALLQTRSEPRHGHEPRRALTTPPAATSDRARRIHRTGGRP</sequence>